<feature type="transmembrane region" description="Helical" evidence="8">
    <location>
        <begin position="356"/>
        <end position="374"/>
    </location>
</feature>
<evidence type="ECO:0000256" key="2">
    <source>
        <dbReference type="ARBA" id="ARBA00022475"/>
    </source>
</evidence>
<reference evidence="10 11" key="1">
    <citation type="submission" date="2018-07" db="EMBL/GenBank/DDBJ databases">
        <title>Exploring interactions and the metabolic potential of the ultra-small soil bacteria Hylemonella gracilis.</title>
        <authorList>
            <person name="Tyc O."/>
            <person name="Kulkarni P."/>
            <person name="Gawehns F."/>
            <person name="Hundscheid M."/>
            <person name="Zweers H."/>
            <person name="Garbeva P."/>
        </authorList>
    </citation>
    <scope>NUCLEOTIDE SEQUENCE [LARGE SCALE GENOMIC DNA]</scope>
    <source>
        <strain evidence="10 11">NS1</strain>
    </source>
</reference>
<evidence type="ECO:0000256" key="1">
    <source>
        <dbReference type="ARBA" id="ARBA00004651"/>
    </source>
</evidence>
<dbReference type="OrthoDB" id="9775035at2"/>
<dbReference type="PANTHER" id="PTHR33908">
    <property type="entry name" value="MANNOSYLTRANSFERASE YKCB-RELATED"/>
    <property type="match status" value="1"/>
</dbReference>
<protein>
    <submittedName>
        <fullName evidence="10">Glycosyltransferase family 39 protein</fullName>
    </submittedName>
</protein>
<name>A0A4P6UK68_9BURK</name>
<feature type="transmembrane region" description="Helical" evidence="8">
    <location>
        <begin position="227"/>
        <end position="245"/>
    </location>
</feature>
<dbReference type="PANTHER" id="PTHR33908:SF3">
    <property type="entry name" value="UNDECAPRENYL PHOSPHATE-ALPHA-4-AMINO-4-DEOXY-L-ARABINOSE ARABINOSYL TRANSFERASE"/>
    <property type="match status" value="1"/>
</dbReference>
<dbReference type="GO" id="GO:0005886">
    <property type="term" value="C:plasma membrane"/>
    <property type="evidence" value="ECO:0007669"/>
    <property type="project" value="UniProtKB-SubCell"/>
</dbReference>
<dbReference type="EMBL" id="CP031395">
    <property type="protein sequence ID" value="QBK04497.1"/>
    <property type="molecule type" value="Genomic_DNA"/>
</dbReference>
<dbReference type="InterPro" id="IPR050297">
    <property type="entry name" value="LipidA_mod_glycosyltrf_83"/>
</dbReference>
<comment type="subcellular location">
    <subcellularLocation>
        <location evidence="1">Cell membrane</location>
        <topology evidence="1">Multi-pass membrane protein</topology>
    </subcellularLocation>
</comment>
<proteinExistence type="predicted"/>
<keyword evidence="2" id="KW-1003">Cell membrane</keyword>
<gene>
    <name evidence="10" type="ORF">DW355_06590</name>
</gene>
<feature type="transmembrane region" description="Helical" evidence="8">
    <location>
        <begin position="386"/>
        <end position="405"/>
    </location>
</feature>
<dbReference type="Proteomes" id="UP000292939">
    <property type="component" value="Chromosome"/>
</dbReference>
<dbReference type="InterPro" id="IPR003342">
    <property type="entry name" value="ArnT-like_N"/>
</dbReference>
<keyword evidence="4 10" id="KW-0808">Transferase</keyword>
<dbReference type="GO" id="GO:0006493">
    <property type="term" value="P:protein O-linked glycosylation"/>
    <property type="evidence" value="ECO:0007669"/>
    <property type="project" value="InterPro"/>
</dbReference>
<dbReference type="Pfam" id="PF02366">
    <property type="entry name" value="PMT"/>
    <property type="match status" value="1"/>
</dbReference>
<evidence type="ECO:0000256" key="7">
    <source>
        <dbReference type="ARBA" id="ARBA00023136"/>
    </source>
</evidence>
<keyword evidence="6 8" id="KW-1133">Transmembrane helix</keyword>
<dbReference type="AlphaFoldDB" id="A0A4P6UK68"/>
<feature type="transmembrane region" description="Helical" evidence="8">
    <location>
        <begin position="87"/>
        <end position="108"/>
    </location>
</feature>
<evidence type="ECO:0000313" key="10">
    <source>
        <dbReference type="EMBL" id="QBK04497.1"/>
    </source>
</evidence>
<evidence type="ECO:0000256" key="8">
    <source>
        <dbReference type="SAM" id="Phobius"/>
    </source>
</evidence>
<evidence type="ECO:0000256" key="5">
    <source>
        <dbReference type="ARBA" id="ARBA00022692"/>
    </source>
</evidence>
<feature type="transmembrane region" description="Helical" evidence="8">
    <location>
        <begin position="173"/>
        <end position="206"/>
    </location>
</feature>
<evidence type="ECO:0000256" key="4">
    <source>
        <dbReference type="ARBA" id="ARBA00022679"/>
    </source>
</evidence>
<dbReference type="GO" id="GO:0000030">
    <property type="term" value="F:mannosyltransferase activity"/>
    <property type="evidence" value="ECO:0007669"/>
    <property type="project" value="InterPro"/>
</dbReference>
<dbReference type="GO" id="GO:0016763">
    <property type="term" value="F:pentosyltransferase activity"/>
    <property type="evidence" value="ECO:0007669"/>
    <property type="project" value="TreeGrafter"/>
</dbReference>
<feature type="transmembrane region" description="Helical" evidence="8">
    <location>
        <begin position="120"/>
        <end position="153"/>
    </location>
</feature>
<keyword evidence="3" id="KW-0328">Glycosyltransferase</keyword>
<evidence type="ECO:0000256" key="6">
    <source>
        <dbReference type="ARBA" id="ARBA00022989"/>
    </source>
</evidence>
<accession>A0A4P6UK68</accession>
<dbReference type="RefSeq" id="WP_131278652.1">
    <property type="nucleotide sequence ID" value="NZ_CP031395.1"/>
</dbReference>
<feature type="transmembrane region" description="Helical" evidence="8">
    <location>
        <begin position="333"/>
        <end position="350"/>
    </location>
</feature>
<organism evidence="10 11">
    <name type="scientific">Hylemonella gracilis</name>
    <dbReference type="NCBI Taxonomy" id="80880"/>
    <lineage>
        <taxon>Bacteria</taxon>
        <taxon>Pseudomonadati</taxon>
        <taxon>Pseudomonadota</taxon>
        <taxon>Betaproteobacteria</taxon>
        <taxon>Burkholderiales</taxon>
        <taxon>Comamonadaceae</taxon>
        <taxon>Hylemonella</taxon>
    </lineage>
</organism>
<keyword evidence="7 8" id="KW-0472">Membrane</keyword>
<evidence type="ECO:0000259" key="9">
    <source>
        <dbReference type="Pfam" id="PF02366"/>
    </source>
</evidence>
<sequence length="517" mass="57568">MKNTASQTSLVLTWLIALAVLLRLITLGLYPLSDLTEARYAEIARKMVASGDWITPWYAEGVPFWGKPPLSTWLTAGSMQLFGVNEWAARLPHFLCAALVAWLMWSWLRLYSARTAQLGLALLIGSVLYFVAAGAVMTDMALLVGLVLAMRGFWFAITRTDGFKVAKREGWLFFIGLGLGLLAKGPVALILAGLPIGLWVLAWLVSPHQSSVPGIGRKLIWLCKRLPWLRGLALMLLMAVPWYALAEWRTPGFLNYFLIGEHWHRFTQPGWSGDLYGTAHVEPRGAVWLFALAACLPWSFLLLALLPGRAKAKNETAQNPPVQDAKPLGSASLRWYLWAWAIAPCFFFTASRNTLWTYVLPSLPAAFALMALWLARDSRDHRVNAIIGSGLLAASVSFTVAVLGFPEIHNSAKDVIAAYEERRRPDDEIVFIGSGNYSALFYSLGQARIVRVGQTKDGSARKILERLPAIHSTTGTQFLALQKSQWKRWGAGLDRRAQDVGEHRGYKLLRLLKDERQ</sequence>
<keyword evidence="5 8" id="KW-0812">Transmembrane</keyword>
<dbReference type="KEGG" id="hgr:DW355_06590"/>
<feature type="transmembrane region" description="Helical" evidence="8">
    <location>
        <begin position="12"/>
        <end position="32"/>
    </location>
</feature>
<evidence type="ECO:0000313" key="11">
    <source>
        <dbReference type="Proteomes" id="UP000292939"/>
    </source>
</evidence>
<dbReference type="GO" id="GO:0009103">
    <property type="term" value="P:lipopolysaccharide biosynthetic process"/>
    <property type="evidence" value="ECO:0007669"/>
    <property type="project" value="UniProtKB-ARBA"/>
</dbReference>
<dbReference type="GO" id="GO:0010041">
    <property type="term" value="P:response to iron(III) ion"/>
    <property type="evidence" value="ECO:0007669"/>
    <property type="project" value="TreeGrafter"/>
</dbReference>
<feature type="domain" description="ArnT-like N-terminal" evidence="9">
    <location>
        <begin position="35"/>
        <end position="257"/>
    </location>
</feature>
<feature type="transmembrane region" description="Helical" evidence="8">
    <location>
        <begin position="285"/>
        <end position="306"/>
    </location>
</feature>
<evidence type="ECO:0000256" key="3">
    <source>
        <dbReference type="ARBA" id="ARBA00022676"/>
    </source>
</evidence>